<dbReference type="InterPro" id="IPR011990">
    <property type="entry name" value="TPR-like_helical_dom_sf"/>
</dbReference>
<evidence type="ECO:0000313" key="1">
    <source>
        <dbReference type="EMBL" id="KAF2658086.1"/>
    </source>
</evidence>
<protein>
    <recommendedName>
        <fullName evidence="3">TPR-like protein</fullName>
    </recommendedName>
</protein>
<dbReference type="SUPFAM" id="SSF48452">
    <property type="entry name" value="TPR-like"/>
    <property type="match status" value="1"/>
</dbReference>
<evidence type="ECO:0000313" key="2">
    <source>
        <dbReference type="Proteomes" id="UP000799324"/>
    </source>
</evidence>
<dbReference type="AlphaFoldDB" id="A0A6A6TF86"/>
<reference evidence="1" key="1">
    <citation type="journal article" date="2020" name="Stud. Mycol.">
        <title>101 Dothideomycetes genomes: a test case for predicting lifestyles and emergence of pathogens.</title>
        <authorList>
            <person name="Haridas S."/>
            <person name="Albert R."/>
            <person name="Binder M."/>
            <person name="Bloem J."/>
            <person name="Labutti K."/>
            <person name="Salamov A."/>
            <person name="Andreopoulos B."/>
            <person name="Baker S."/>
            <person name="Barry K."/>
            <person name="Bills G."/>
            <person name="Bluhm B."/>
            <person name="Cannon C."/>
            <person name="Castanera R."/>
            <person name="Culley D."/>
            <person name="Daum C."/>
            <person name="Ezra D."/>
            <person name="Gonzalez J."/>
            <person name="Henrissat B."/>
            <person name="Kuo A."/>
            <person name="Liang C."/>
            <person name="Lipzen A."/>
            <person name="Lutzoni F."/>
            <person name="Magnuson J."/>
            <person name="Mondo S."/>
            <person name="Nolan M."/>
            <person name="Ohm R."/>
            <person name="Pangilinan J."/>
            <person name="Park H.-J."/>
            <person name="Ramirez L."/>
            <person name="Alfaro M."/>
            <person name="Sun H."/>
            <person name="Tritt A."/>
            <person name="Yoshinaga Y."/>
            <person name="Zwiers L.-H."/>
            <person name="Turgeon B."/>
            <person name="Goodwin S."/>
            <person name="Spatafora J."/>
            <person name="Crous P."/>
            <person name="Grigoriev I."/>
        </authorList>
    </citation>
    <scope>NUCLEOTIDE SEQUENCE</scope>
    <source>
        <strain evidence="1">CBS 122681</strain>
    </source>
</reference>
<evidence type="ECO:0008006" key="3">
    <source>
        <dbReference type="Google" id="ProtNLM"/>
    </source>
</evidence>
<accession>A0A6A6TF86</accession>
<dbReference type="OrthoDB" id="10031679at2759"/>
<keyword evidence="2" id="KW-1185">Reference proteome</keyword>
<organism evidence="1 2">
    <name type="scientific">Lophiostoma macrostomum CBS 122681</name>
    <dbReference type="NCBI Taxonomy" id="1314788"/>
    <lineage>
        <taxon>Eukaryota</taxon>
        <taxon>Fungi</taxon>
        <taxon>Dikarya</taxon>
        <taxon>Ascomycota</taxon>
        <taxon>Pezizomycotina</taxon>
        <taxon>Dothideomycetes</taxon>
        <taxon>Pleosporomycetidae</taxon>
        <taxon>Pleosporales</taxon>
        <taxon>Lophiostomataceae</taxon>
        <taxon>Lophiostoma</taxon>
    </lineage>
</organism>
<dbReference type="EMBL" id="MU004318">
    <property type="protein sequence ID" value="KAF2658086.1"/>
    <property type="molecule type" value="Genomic_DNA"/>
</dbReference>
<dbReference type="Proteomes" id="UP000799324">
    <property type="component" value="Unassembled WGS sequence"/>
</dbReference>
<sequence length="650" mass="74190">MIESTEKYCRNPWSYNFANPSIRGRGPGGGGFGILYARAKIGPQALAFLTLEADGKSNRRDGLAQVSYRIVRDRLASTLAFFDHHLEALKVHEERLMLVQQDDKLDAQERDGECLLIRHEIAECMWKSNSFSLRKAALKEQRGISREAESRYGSDSAFVCRAKMKILKMSLMEKDPSLDEETQRIYESLLQTFQTNDRGRHRLRIIALQNEYAYYLYTRGREREDLDLGDKATAIQEEAYALQVRIYGEDNDQSMTALNNLVSMIAISTNAKSRAHEIIEKSRKIFTWRQKHLGNSHHRTLQAMDNLSLALQEHGDINEALSLILLSIETRIPLIRIGDMDDKQMRSTLTLMRDAVGLLEKDTDEGRANSQNFLKKAIASMSRFEHSNPAGNEYWDVMNYYRQEYAKALRNMAKQHEAHREFDKSIPLRQEALNETLRIEEECRHYVKDHWRGLAQAYFRSGKRFLDPRKGQSADESFTRALDLLCIHESPTADETLGMRRQIAHLLEDHEQHWKAALLRRENLVLLLEQGTETGAIAQAAESLVGTLAGQAKRNLRYREYEAAILLLAECVDVASTHLGRTHQVTFVCRGKLAGAHSQAGNADMAVSIMNAAAIDAREVEDINPGLTKQLQDFLTKMRDRHGQNVEVTK</sequence>
<gene>
    <name evidence="1" type="ORF">K491DRAFT_294568</name>
</gene>
<name>A0A6A6TF86_9PLEO</name>
<proteinExistence type="predicted"/>
<dbReference type="Gene3D" id="1.25.40.10">
    <property type="entry name" value="Tetratricopeptide repeat domain"/>
    <property type="match status" value="2"/>
</dbReference>